<accession>U6N282</accession>
<dbReference type="CDD" id="cd09274">
    <property type="entry name" value="RNase_HI_RT_Ty3"/>
    <property type="match status" value="1"/>
</dbReference>
<dbReference type="RefSeq" id="XP_013437895.1">
    <property type="nucleotide sequence ID" value="XM_013582441.1"/>
</dbReference>
<dbReference type="GO" id="GO:0004519">
    <property type="term" value="F:endonuclease activity"/>
    <property type="evidence" value="ECO:0007669"/>
    <property type="project" value="UniProtKB-KW"/>
</dbReference>
<dbReference type="PANTHER" id="PTHR37984">
    <property type="entry name" value="PROTEIN CBG26694"/>
    <property type="match status" value="1"/>
</dbReference>
<protein>
    <submittedName>
        <fullName evidence="9">OSJNBa0061C08.12 protein, related</fullName>
    </submittedName>
</protein>
<reference evidence="9" key="2">
    <citation type="submission" date="2013-10" db="EMBL/GenBank/DDBJ databases">
        <authorList>
            <person name="Aslett M."/>
        </authorList>
    </citation>
    <scope>NUCLEOTIDE SEQUENCE [LARGE SCALE GENOMIC DNA]</scope>
    <source>
        <strain evidence="9">Houghton</strain>
    </source>
</reference>
<evidence type="ECO:0000259" key="8">
    <source>
        <dbReference type="Pfam" id="PF17917"/>
    </source>
</evidence>
<organism evidence="9 10">
    <name type="scientific">Eimeria necatrix</name>
    <dbReference type="NCBI Taxonomy" id="51315"/>
    <lineage>
        <taxon>Eukaryota</taxon>
        <taxon>Sar</taxon>
        <taxon>Alveolata</taxon>
        <taxon>Apicomplexa</taxon>
        <taxon>Conoidasida</taxon>
        <taxon>Coccidia</taxon>
        <taxon>Eucoccidiorida</taxon>
        <taxon>Eimeriorina</taxon>
        <taxon>Eimeriidae</taxon>
        <taxon>Eimeria</taxon>
    </lineage>
</organism>
<evidence type="ECO:0000256" key="1">
    <source>
        <dbReference type="ARBA" id="ARBA00022679"/>
    </source>
</evidence>
<gene>
    <name evidence="9" type="ORF">ENH_00068390</name>
</gene>
<reference evidence="9" key="1">
    <citation type="submission" date="2013-10" db="EMBL/GenBank/DDBJ databases">
        <title>Genomic analysis of the causative agents of coccidiosis in chickens.</title>
        <authorList>
            <person name="Reid A.J."/>
            <person name="Blake D."/>
            <person name="Billington K."/>
            <person name="Browne H."/>
            <person name="Dunn M."/>
            <person name="Hung S."/>
            <person name="Kawahara F."/>
            <person name="Miranda-Saavedra D."/>
            <person name="Mourier T."/>
            <person name="Nagra H."/>
            <person name="Otto T.D."/>
            <person name="Rawlings N."/>
            <person name="Sanchez A."/>
            <person name="Sanders M."/>
            <person name="Subramaniam C."/>
            <person name="Tay Y."/>
            <person name="Dear P."/>
            <person name="Doerig C."/>
            <person name="Gruber A."/>
            <person name="Parkinson J."/>
            <person name="Shirley M."/>
            <person name="Wan K.L."/>
            <person name="Berriman M."/>
            <person name="Tomley F."/>
            <person name="Pain A."/>
        </authorList>
    </citation>
    <scope>NUCLEOTIDE SEQUENCE [LARGE SCALE GENOMIC DNA]</scope>
    <source>
        <strain evidence="9">Houghton</strain>
    </source>
</reference>
<keyword evidence="3" id="KW-0540">Nuclease</keyword>
<evidence type="ECO:0000313" key="9">
    <source>
        <dbReference type="EMBL" id="CDJ69428.1"/>
    </source>
</evidence>
<keyword evidence="6" id="KW-0695">RNA-directed DNA polymerase</keyword>
<dbReference type="InterPro" id="IPR041373">
    <property type="entry name" value="RT_RNaseH"/>
</dbReference>
<evidence type="ECO:0000256" key="2">
    <source>
        <dbReference type="ARBA" id="ARBA00022695"/>
    </source>
</evidence>
<keyword evidence="1" id="KW-0808">Transferase</keyword>
<sequence length="334" mass="38025">MGPGYADVARPVVDLTRKDVSFKWAELHMQAVRQLKQRLTDFTTLQVPDTTKPFELYTDASGYAIGAVLEQDSRPIGFLSQVMNPTQQRYSIYDQELLKLVMALDKWSHLLRVSKVTAYTDHQVLTHLQRLQASKPLRGRTARWLDFLAEFPDLHITYVQGAHSQVADALSRRPGLPNTCLHDTPSVLLMLAIGQASAAPRSRGRPPNYRELAGIRSQRPRRRSMPSAPSPAPPEPNTEPEHPTLTTKTPADPPDVRHWPQAYSKCTVFRVPHKAAANQPREALQIELCNRQFTFRYVEAYLHIRVHGLWRICVPQFPEFLFNCNTLQCISLFT</sequence>
<dbReference type="Gene3D" id="3.10.20.370">
    <property type="match status" value="1"/>
</dbReference>
<dbReference type="OrthoDB" id="2013610at2759"/>
<evidence type="ECO:0000256" key="5">
    <source>
        <dbReference type="ARBA" id="ARBA00022801"/>
    </source>
</evidence>
<dbReference type="PANTHER" id="PTHR37984:SF5">
    <property type="entry name" value="PROTEIN NYNRIN-LIKE"/>
    <property type="match status" value="1"/>
</dbReference>
<dbReference type="GO" id="GO:0003964">
    <property type="term" value="F:RNA-directed DNA polymerase activity"/>
    <property type="evidence" value="ECO:0007669"/>
    <property type="project" value="UniProtKB-KW"/>
</dbReference>
<dbReference type="Pfam" id="PF17917">
    <property type="entry name" value="RT_RNaseH"/>
    <property type="match status" value="1"/>
</dbReference>
<feature type="domain" description="Reverse transcriptase RNase H-like" evidence="8">
    <location>
        <begin position="49"/>
        <end position="151"/>
    </location>
</feature>
<keyword evidence="5" id="KW-0378">Hydrolase</keyword>
<dbReference type="GeneID" id="25476972"/>
<dbReference type="AlphaFoldDB" id="U6N282"/>
<evidence type="ECO:0000256" key="3">
    <source>
        <dbReference type="ARBA" id="ARBA00022722"/>
    </source>
</evidence>
<dbReference type="GO" id="GO:0016787">
    <property type="term" value="F:hydrolase activity"/>
    <property type="evidence" value="ECO:0007669"/>
    <property type="project" value="UniProtKB-KW"/>
</dbReference>
<keyword evidence="4" id="KW-0255">Endonuclease</keyword>
<dbReference type="SUPFAM" id="SSF56672">
    <property type="entry name" value="DNA/RNA polymerases"/>
    <property type="match status" value="1"/>
</dbReference>
<evidence type="ECO:0000256" key="6">
    <source>
        <dbReference type="ARBA" id="ARBA00022918"/>
    </source>
</evidence>
<dbReference type="EMBL" id="HG725721">
    <property type="protein sequence ID" value="CDJ69428.1"/>
    <property type="molecule type" value="Genomic_DNA"/>
</dbReference>
<evidence type="ECO:0000313" key="10">
    <source>
        <dbReference type="Proteomes" id="UP000030754"/>
    </source>
</evidence>
<name>U6N282_9EIME</name>
<keyword evidence="2" id="KW-0548">Nucleotidyltransferase</keyword>
<proteinExistence type="predicted"/>
<evidence type="ECO:0000256" key="7">
    <source>
        <dbReference type="SAM" id="MobiDB-lite"/>
    </source>
</evidence>
<dbReference type="InterPro" id="IPR050951">
    <property type="entry name" value="Retrovirus_Pol_polyprotein"/>
</dbReference>
<dbReference type="InterPro" id="IPR043502">
    <property type="entry name" value="DNA/RNA_pol_sf"/>
</dbReference>
<feature type="compositionally biased region" description="Pro residues" evidence="7">
    <location>
        <begin position="228"/>
        <end position="237"/>
    </location>
</feature>
<keyword evidence="10" id="KW-1185">Reference proteome</keyword>
<dbReference type="VEuPathDB" id="ToxoDB:ENH_00068390"/>
<evidence type="ECO:0000256" key="4">
    <source>
        <dbReference type="ARBA" id="ARBA00022759"/>
    </source>
</evidence>
<dbReference type="Proteomes" id="UP000030754">
    <property type="component" value="Unassembled WGS sequence"/>
</dbReference>
<feature type="region of interest" description="Disordered" evidence="7">
    <location>
        <begin position="197"/>
        <end position="256"/>
    </location>
</feature>